<evidence type="ECO:0000313" key="5">
    <source>
        <dbReference type="EMBL" id="CAB4187410.1"/>
    </source>
</evidence>
<dbReference type="EMBL" id="LR796951">
    <property type="protein sequence ID" value="CAB4177508.1"/>
    <property type="molecule type" value="Genomic_DNA"/>
</dbReference>
<protein>
    <submittedName>
        <fullName evidence="4">Uncharacterized protein</fullName>
    </submittedName>
</protein>
<evidence type="ECO:0000313" key="3">
    <source>
        <dbReference type="EMBL" id="CAB4164456.1"/>
    </source>
</evidence>
<reference evidence="4" key="1">
    <citation type="submission" date="2020-05" db="EMBL/GenBank/DDBJ databases">
        <authorList>
            <person name="Chiriac C."/>
            <person name="Salcher M."/>
            <person name="Ghai R."/>
            <person name="Kavagutti S V."/>
        </authorList>
    </citation>
    <scope>NUCLEOTIDE SEQUENCE</scope>
</reference>
<feature type="region of interest" description="Disordered" evidence="1">
    <location>
        <begin position="110"/>
        <end position="161"/>
    </location>
</feature>
<dbReference type="EMBL" id="LR796473">
    <property type="protein sequence ID" value="CAB4146768.1"/>
    <property type="molecule type" value="Genomic_DNA"/>
</dbReference>
<evidence type="ECO:0000313" key="2">
    <source>
        <dbReference type="EMBL" id="CAB4146768.1"/>
    </source>
</evidence>
<dbReference type="EMBL" id="LR797104">
    <property type="protein sequence ID" value="CAB4187410.1"/>
    <property type="molecule type" value="Genomic_DNA"/>
</dbReference>
<gene>
    <name evidence="4" type="ORF">UFOVP1003_3</name>
    <name evidence="5" type="ORF">UFOVP1153_19</name>
    <name evidence="2" type="ORF">UFOVP493_19</name>
    <name evidence="3" type="ORF">UFOVP829_41</name>
</gene>
<evidence type="ECO:0000256" key="1">
    <source>
        <dbReference type="SAM" id="MobiDB-lite"/>
    </source>
</evidence>
<organism evidence="4">
    <name type="scientific">uncultured Caudovirales phage</name>
    <dbReference type="NCBI Taxonomy" id="2100421"/>
    <lineage>
        <taxon>Viruses</taxon>
        <taxon>Duplodnaviria</taxon>
        <taxon>Heunggongvirae</taxon>
        <taxon>Uroviricota</taxon>
        <taxon>Caudoviricetes</taxon>
        <taxon>Peduoviridae</taxon>
        <taxon>Maltschvirus</taxon>
        <taxon>Maltschvirus maltsch</taxon>
    </lineage>
</organism>
<name>A0A6J5Q7R2_9CAUD</name>
<sequence length="161" mass="17418">MKLGTGLKAHVRKTLQLTGKITKPEMLFWTKIIIYEGLAIRMSVAKKPRTAISGRLGTARHICLIFASKKWQPNWAKKLGVKSDGDGGLICENWQNPENLGTAEGIVSVPKPDLRDEVPSEGDAPGASPDLHPGGKRKRGRSCSVVRIPPPVGACDTTELT</sequence>
<evidence type="ECO:0000313" key="4">
    <source>
        <dbReference type="EMBL" id="CAB4177508.1"/>
    </source>
</evidence>
<accession>A0A6J5Q7R2</accession>
<proteinExistence type="predicted"/>
<dbReference type="EMBL" id="LR796764">
    <property type="protein sequence ID" value="CAB4164456.1"/>
    <property type="molecule type" value="Genomic_DNA"/>
</dbReference>